<keyword evidence="10" id="KW-1185">Reference proteome</keyword>
<dbReference type="EnsemblPlants" id="OBART10G05780.1">
    <property type="protein sequence ID" value="OBART10G05780.1"/>
    <property type="gene ID" value="OBART10G05780"/>
</dbReference>
<dbReference type="PaxDb" id="65489-OBART10G05780.1"/>
<dbReference type="PANTHER" id="PTHR46144">
    <property type="entry name" value="ZINC FINGER PROTEIN 385B-LIKE"/>
    <property type="match status" value="1"/>
</dbReference>
<protein>
    <recommendedName>
        <fullName evidence="11">U1-type domain-containing protein</fullName>
    </recommendedName>
</protein>
<feature type="domain" description="U1-type" evidence="8">
    <location>
        <begin position="275"/>
        <end position="309"/>
    </location>
</feature>
<dbReference type="GO" id="GO:0005634">
    <property type="term" value="C:nucleus"/>
    <property type="evidence" value="ECO:0007669"/>
    <property type="project" value="UniProtKB-SubCell"/>
</dbReference>
<evidence type="ECO:0000259" key="7">
    <source>
        <dbReference type="SMART" id="SM00355"/>
    </source>
</evidence>
<evidence type="ECO:0000313" key="10">
    <source>
        <dbReference type="Proteomes" id="UP000026960"/>
    </source>
</evidence>
<feature type="domain" description="U1-type" evidence="8">
    <location>
        <begin position="380"/>
        <end position="414"/>
    </location>
</feature>
<evidence type="ECO:0000259" key="8">
    <source>
        <dbReference type="SMART" id="SM00451"/>
    </source>
</evidence>
<dbReference type="Pfam" id="PF12874">
    <property type="entry name" value="zf-met"/>
    <property type="match status" value="1"/>
</dbReference>
<dbReference type="Gramene" id="OBART10G05780.1">
    <property type="protein sequence ID" value="OBART10G05780.1"/>
    <property type="gene ID" value="OBART10G05780"/>
</dbReference>
<sequence length="421" mass="44321">MDYGAAASHAAAAGPPPAADPHHPHYPHPYAGYPYPYAAYNPAAPASEPATAASSSYYYPTAVSAAASAGQYDPYAAYQYYADPAAAGPGSGGAGGLPGYYFGAGEAFQAPASSASQGAPAATAAAGKEAGKHFGFDPQRYAQKTAKAKVEASLILQSDLSYLNFAYAPQTATTVVPIIDVFSGGPNKFKWFWSLSAIVSAESKSCDLFKVMYGTTIDPRSTLDLKIAAAARSSNGVAPAIAAPGMHPAQWNAHFGHPVPKIVSRKHIKKKPKVVQPLTCEVCKIQCDTPEVLRIHKTGKKHKKNLERLQDSITPKPVKPPSTPNTVALAANMAPDPVTTSVTTSVMPAAQTKKKKSAAATPEELEVKRRRVLDAGAAQGEVKICTVCNVVVNSQKVYEFHIIGQKHKAMVQKQQAQPPIA</sequence>
<dbReference type="InterPro" id="IPR003604">
    <property type="entry name" value="Matrin/U1-like-C_Znf_C2H2"/>
</dbReference>
<keyword evidence="3" id="KW-0677">Repeat</keyword>
<evidence type="ECO:0000256" key="3">
    <source>
        <dbReference type="ARBA" id="ARBA00022737"/>
    </source>
</evidence>
<organism evidence="9">
    <name type="scientific">Oryza barthii</name>
    <dbReference type="NCBI Taxonomy" id="65489"/>
    <lineage>
        <taxon>Eukaryota</taxon>
        <taxon>Viridiplantae</taxon>
        <taxon>Streptophyta</taxon>
        <taxon>Embryophyta</taxon>
        <taxon>Tracheophyta</taxon>
        <taxon>Spermatophyta</taxon>
        <taxon>Magnoliopsida</taxon>
        <taxon>Liliopsida</taxon>
        <taxon>Poales</taxon>
        <taxon>Poaceae</taxon>
        <taxon>BOP clade</taxon>
        <taxon>Oryzoideae</taxon>
        <taxon>Oryzeae</taxon>
        <taxon>Oryzinae</taxon>
        <taxon>Oryza</taxon>
    </lineage>
</organism>
<dbReference type="Proteomes" id="UP000026960">
    <property type="component" value="Chromosome 10"/>
</dbReference>
<dbReference type="PANTHER" id="PTHR46144:SF6">
    <property type="entry name" value="C2H2-TYPE DOMAIN-CONTAINING PROTEIN"/>
    <property type="match status" value="1"/>
</dbReference>
<evidence type="ECO:0000313" key="9">
    <source>
        <dbReference type="EnsemblPlants" id="OBART10G05780.1"/>
    </source>
</evidence>
<dbReference type="InterPro" id="IPR036236">
    <property type="entry name" value="Znf_C2H2_sf"/>
</dbReference>
<dbReference type="STRING" id="65489.A0A0D3HC94"/>
<dbReference type="InterPro" id="IPR022755">
    <property type="entry name" value="Znf_C2H2_jaz"/>
</dbReference>
<dbReference type="SMART" id="SM00451">
    <property type="entry name" value="ZnF_U1"/>
    <property type="match status" value="2"/>
</dbReference>
<comment type="subcellular location">
    <subcellularLocation>
        <location evidence="1">Nucleus</location>
    </subcellularLocation>
</comment>
<dbReference type="GO" id="GO:0008270">
    <property type="term" value="F:zinc ion binding"/>
    <property type="evidence" value="ECO:0007669"/>
    <property type="project" value="UniProtKB-KW"/>
</dbReference>
<dbReference type="AlphaFoldDB" id="A0A0D3HC94"/>
<dbReference type="InterPro" id="IPR051868">
    <property type="entry name" value="ZN346_ZMAT4"/>
</dbReference>
<dbReference type="InterPro" id="IPR013087">
    <property type="entry name" value="Znf_C2H2_type"/>
</dbReference>
<keyword evidence="2" id="KW-0479">Metal-binding</keyword>
<evidence type="ECO:0000256" key="1">
    <source>
        <dbReference type="ARBA" id="ARBA00004123"/>
    </source>
</evidence>
<keyword evidence="4" id="KW-0863">Zinc-finger</keyword>
<dbReference type="eggNOG" id="ENOG502S1WS">
    <property type="taxonomic scope" value="Eukaryota"/>
</dbReference>
<name>A0A0D3HC94_9ORYZ</name>
<reference evidence="9" key="1">
    <citation type="journal article" date="2009" name="Rice">
        <title>De Novo Next Generation Sequencing of Plant Genomes.</title>
        <authorList>
            <person name="Rounsley S."/>
            <person name="Marri P.R."/>
            <person name="Yu Y."/>
            <person name="He R."/>
            <person name="Sisneros N."/>
            <person name="Goicoechea J.L."/>
            <person name="Lee S.J."/>
            <person name="Angelova A."/>
            <person name="Kudrna D."/>
            <person name="Luo M."/>
            <person name="Affourtit J."/>
            <person name="Desany B."/>
            <person name="Knight J."/>
            <person name="Niazi F."/>
            <person name="Egholm M."/>
            <person name="Wing R.A."/>
        </authorList>
    </citation>
    <scope>NUCLEOTIDE SEQUENCE [LARGE SCALE GENOMIC DNA]</scope>
    <source>
        <strain evidence="9">cv. IRGC 105608</strain>
    </source>
</reference>
<evidence type="ECO:0008006" key="11">
    <source>
        <dbReference type="Google" id="ProtNLM"/>
    </source>
</evidence>
<dbReference type="SUPFAM" id="SSF57667">
    <property type="entry name" value="beta-beta-alpha zinc fingers"/>
    <property type="match status" value="2"/>
</dbReference>
<proteinExistence type="predicted"/>
<evidence type="ECO:0000256" key="5">
    <source>
        <dbReference type="ARBA" id="ARBA00022833"/>
    </source>
</evidence>
<keyword evidence="5" id="KW-0862">Zinc</keyword>
<dbReference type="Gene3D" id="3.30.160.60">
    <property type="entry name" value="Classic Zinc Finger"/>
    <property type="match status" value="2"/>
</dbReference>
<reference evidence="9" key="2">
    <citation type="submission" date="2015-03" db="UniProtKB">
        <authorList>
            <consortium name="EnsemblPlants"/>
        </authorList>
    </citation>
    <scope>IDENTIFICATION</scope>
</reference>
<dbReference type="HOGENOM" id="CLU_824824_0_0_1"/>
<dbReference type="SMART" id="SM00355">
    <property type="entry name" value="ZnF_C2H2"/>
    <property type="match status" value="2"/>
</dbReference>
<evidence type="ECO:0000256" key="4">
    <source>
        <dbReference type="ARBA" id="ARBA00022771"/>
    </source>
</evidence>
<feature type="domain" description="C2H2-type" evidence="7">
    <location>
        <begin position="278"/>
        <end position="302"/>
    </location>
</feature>
<dbReference type="Pfam" id="PF12171">
    <property type="entry name" value="zf-C2H2_jaz"/>
    <property type="match status" value="1"/>
</dbReference>
<evidence type="ECO:0000256" key="2">
    <source>
        <dbReference type="ARBA" id="ARBA00022723"/>
    </source>
</evidence>
<keyword evidence="6" id="KW-0539">Nucleus</keyword>
<feature type="domain" description="C2H2-type" evidence="7">
    <location>
        <begin position="383"/>
        <end position="407"/>
    </location>
</feature>
<evidence type="ECO:0000256" key="6">
    <source>
        <dbReference type="ARBA" id="ARBA00023242"/>
    </source>
</evidence>
<accession>A0A0D3HC94</accession>
<dbReference type="GO" id="GO:0003676">
    <property type="term" value="F:nucleic acid binding"/>
    <property type="evidence" value="ECO:0007669"/>
    <property type="project" value="InterPro"/>
</dbReference>